<dbReference type="STRING" id="1237085.Ngar_c04220"/>
<dbReference type="InParanoid" id="K0ILU8"/>
<dbReference type="HOGENOM" id="CLU_1987689_0_0_2"/>
<feature type="transmembrane region" description="Helical" evidence="2">
    <location>
        <begin position="20"/>
        <end position="43"/>
    </location>
</feature>
<keyword evidence="2" id="KW-0472">Membrane</keyword>
<feature type="compositionally biased region" description="Basic and acidic residues" evidence="1">
    <location>
        <begin position="63"/>
        <end position="76"/>
    </location>
</feature>
<keyword evidence="2" id="KW-0812">Transmembrane</keyword>
<evidence type="ECO:0000256" key="2">
    <source>
        <dbReference type="SAM" id="Phobius"/>
    </source>
</evidence>
<sequence length="125" mass="13539">MMRTGEQDRKRSKNASDVTFPAAVFAILIAALVLLLPAISVYAQTVSNEEHADGEQTMTATEQQHEEAGGEHEKADWVGPVIAGAMIATSTITYETLKRRAIREEEKKKGSTAGKEKDKSQHGAA</sequence>
<organism evidence="3 4">
    <name type="scientific">Nitrososphaera gargensis (strain Ga9.2)</name>
    <dbReference type="NCBI Taxonomy" id="1237085"/>
    <lineage>
        <taxon>Archaea</taxon>
        <taxon>Nitrososphaerota</taxon>
        <taxon>Nitrososphaeria</taxon>
        <taxon>Nitrososphaerales</taxon>
        <taxon>Nitrososphaeraceae</taxon>
        <taxon>Nitrososphaera</taxon>
    </lineage>
</organism>
<gene>
    <name evidence="3" type="ordered locus">Ngar_c04220</name>
</gene>
<feature type="region of interest" description="Disordered" evidence="1">
    <location>
        <begin position="98"/>
        <end position="125"/>
    </location>
</feature>
<evidence type="ECO:0000313" key="4">
    <source>
        <dbReference type="Proteomes" id="UP000008037"/>
    </source>
</evidence>
<keyword evidence="4" id="KW-1185">Reference proteome</keyword>
<dbReference type="Proteomes" id="UP000008037">
    <property type="component" value="Chromosome"/>
</dbReference>
<dbReference type="BioCyc" id="CNIT1237085:G1324-421-MONOMER"/>
<dbReference type="AlphaFoldDB" id="K0ILU8"/>
<feature type="transmembrane region" description="Helical" evidence="2">
    <location>
        <begin position="77"/>
        <end position="97"/>
    </location>
</feature>
<dbReference type="EMBL" id="CP002408">
    <property type="protein sequence ID" value="AFU57369.1"/>
    <property type="molecule type" value="Genomic_DNA"/>
</dbReference>
<dbReference type="RefSeq" id="WP_015017915.1">
    <property type="nucleotide sequence ID" value="NC_018719.1"/>
</dbReference>
<accession>K0ILU8</accession>
<reference evidence="3 4" key="1">
    <citation type="journal article" date="2012" name="Environ. Microbiol.">
        <title>The genome of the ammonia-oxidizing Candidatus Nitrososphaera gargensis: insights into metabolic versatility and environmental adaptations.</title>
        <authorList>
            <person name="Spang A."/>
            <person name="Poehlein A."/>
            <person name="Offre P."/>
            <person name="Zumbragel S."/>
            <person name="Haider S."/>
            <person name="Rychlik N."/>
            <person name="Nowka B."/>
            <person name="Schmeisser C."/>
            <person name="Lebedeva E.V."/>
            <person name="Rattei T."/>
            <person name="Bohm C."/>
            <person name="Schmid M."/>
            <person name="Galushko A."/>
            <person name="Hatzenpichler R."/>
            <person name="Weinmaier T."/>
            <person name="Daniel R."/>
            <person name="Schleper C."/>
            <person name="Spieck E."/>
            <person name="Streit W."/>
            <person name="Wagner M."/>
        </authorList>
    </citation>
    <scope>NUCLEOTIDE SEQUENCE [LARGE SCALE GENOMIC DNA]</scope>
    <source>
        <strain evidence="4">Ga9.2</strain>
    </source>
</reference>
<dbReference type="GeneID" id="13796597"/>
<protein>
    <submittedName>
        <fullName evidence="3">Uncharacterized protein</fullName>
    </submittedName>
</protein>
<dbReference type="KEGG" id="nga:Ngar_c04220"/>
<proteinExistence type="predicted"/>
<name>K0ILU8_NITGG</name>
<feature type="region of interest" description="Disordered" evidence="1">
    <location>
        <begin position="50"/>
        <end position="77"/>
    </location>
</feature>
<evidence type="ECO:0000313" key="3">
    <source>
        <dbReference type="EMBL" id="AFU57369.1"/>
    </source>
</evidence>
<keyword evidence="2" id="KW-1133">Transmembrane helix</keyword>
<evidence type="ECO:0000256" key="1">
    <source>
        <dbReference type="SAM" id="MobiDB-lite"/>
    </source>
</evidence>